<feature type="non-terminal residue" evidence="2">
    <location>
        <position position="1"/>
    </location>
</feature>
<feature type="transmembrane region" description="Helical" evidence="1">
    <location>
        <begin position="109"/>
        <end position="130"/>
    </location>
</feature>
<evidence type="ECO:0000313" key="2">
    <source>
        <dbReference type="EMBL" id="CAK18861.1"/>
    </source>
</evidence>
<proteinExistence type="evidence at transcript level"/>
<protein>
    <submittedName>
        <fullName evidence="2">Ferritin</fullName>
    </submittedName>
</protein>
<organism evidence="2">
    <name type="scientific">Phillyrea latifolia</name>
    <dbReference type="NCBI Taxonomy" id="126558"/>
    <lineage>
        <taxon>Eukaryota</taxon>
        <taxon>Viridiplantae</taxon>
        <taxon>Streptophyta</taxon>
        <taxon>Embryophyta</taxon>
        <taxon>Tracheophyta</taxon>
        <taxon>Spermatophyta</taxon>
        <taxon>Magnoliopsida</taxon>
        <taxon>eudicotyledons</taxon>
        <taxon>Gunneridae</taxon>
        <taxon>Pentapetalae</taxon>
        <taxon>asterids</taxon>
        <taxon>lamiids</taxon>
        <taxon>Lamiales</taxon>
        <taxon>Oleaceae</taxon>
        <taxon>Oleeae</taxon>
        <taxon>Phillyrea</taxon>
    </lineage>
</organism>
<name>A1IW26_9LAMI</name>
<reference evidence="2" key="1">
    <citation type="submission" date="2006-05" db="EMBL/GenBank/DDBJ databases">
        <title>Gene induction by ozone treatment in Phillyrea latifolia L.</title>
        <authorList>
            <person name="Ciaffi M."/>
            <person name="Tanzarella O.A."/>
            <person name="Paolacci A."/>
            <person name="Badiani M."/>
            <person name="Porceddu E."/>
        </authorList>
    </citation>
    <scope>NUCLEOTIDE SEQUENCE</scope>
    <source>
        <tissue evidence="2">Leaf</tissue>
    </source>
</reference>
<accession>A1IW26</accession>
<dbReference type="SUPFAM" id="SSF47240">
    <property type="entry name" value="Ferritin-like"/>
    <property type="match status" value="1"/>
</dbReference>
<dbReference type="AlphaFoldDB" id="A1IW26"/>
<dbReference type="InterPro" id="IPR012347">
    <property type="entry name" value="Ferritin-like"/>
</dbReference>
<keyword evidence="1" id="KW-0472">Membrane</keyword>
<feature type="transmembrane region" description="Helical" evidence="1">
    <location>
        <begin position="146"/>
        <end position="164"/>
    </location>
</feature>
<dbReference type="EMBL" id="AM262936">
    <property type="protein sequence ID" value="CAK18861.1"/>
    <property type="molecule type" value="mRNA"/>
</dbReference>
<dbReference type="Gene3D" id="1.20.1260.10">
    <property type="match status" value="1"/>
</dbReference>
<evidence type="ECO:0000256" key="1">
    <source>
        <dbReference type="SAM" id="Phobius"/>
    </source>
</evidence>
<gene>
    <name evidence="2" type="primary">ophe-29</name>
</gene>
<dbReference type="InterPro" id="IPR009078">
    <property type="entry name" value="Ferritin-like_SF"/>
</dbReference>
<sequence>FYLFVPFEEVKKWLKLVSTVPHDSPAPQMYADECEATIIEQINVIQCFMFAYFDRDNVALKGLANFSRSRAKRKENKRGGRVKLQSILMLLSEFGHAEKGSIRSSKQVLLLYHCCHILLFSLLMMMYLGFQEHLHPLFSPLVGSNIPFQILILLETWLAAFYYFI</sequence>
<keyword evidence="1" id="KW-1133">Transmembrane helix</keyword>
<keyword evidence="1" id="KW-0812">Transmembrane</keyword>
<feature type="non-terminal residue" evidence="2">
    <location>
        <position position="165"/>
    </location>
</feature>